<feature type="transmembrane region" description="Helical" evidence="2">
    <location>
        <begin position="167"/>
        <end position="189"/>
    </location>
</feature>
<evidence type="ECO:0000313" key="5">
    <source>
        <dbReference type="Proteomes" id="UP001281761"/>
    </source>
</evidence>
<dbReference type="InterPro" id="IPR001245">
    <property type="entry name" value="Ser-Thr/Tyr_kinase_cat_dom"/>
</dbReference>
<feature type="compositionally biased region" description="Basic and acidic residues" evidence="1">
    <location>
        <begin position="383"/>
        <end position="392"/>
    </location>
</feature>
<dbReference type="SUPFAM" id="SSF56112">
    <property type="entry name" value="Protein kinase-like (PK-like)"/>
    <property type="match status" value="1"/>
</dbReference>
<keyword evidence="5" id="KW-1185">Reference proteome</keyword>
<dbReference type="PROSITE" id="PS50011">
    <property type="entry name" value="PROTEIN_KINASE_DOM"/>
    <property type="match status" value="1"/>
</dbReference>
<dbReference type="PANTHER" id="PTHR44329">
    <property type="entry name" value="SERINE/THREONINE-PROTEIN KINASE TNNI3K-RELATED"/>
    <property type="match status" value="1"/>
</dbReference>
<proteinExistence type="predicted"/>
<evidence type="ECO:0000259" key="3">
    <source>
        <dbReference type="PROSITE" id="PS50011"/>
    </source>
</evidence>
<feature type="region of interest" description="Disordered" evidence="1">
    <location>
        <begin position="365"/>
        <end position="393"/>
    </location>
</feature>
<feature type="domain" description="Protein kinase" evidence="3">
    <location>
        <begin position="149"/>
        <end position="478"/>
    </location>
</feature>
<sequence length="502" mass="56514">MCSDGIVSIETIGGGDGLLSPHHWVSTNNCSVEKEDKILPNPFFVPTLSSAESTSKFDRKAGIYDIVIKGEMFIPCDLSLEVFELITLSETEFSEGEHIFVELDPSQMTSWKEDIIELSLHHSSLALLNKKHDLHCRLLFGESGKTESFSLTGLKGNMSQGGRVVSVVVPIVCSVVLLLFILIVVLILVCRRHQKKKNEDNPKQMNELDECQIEVKDEELENNSTLKPILDTTNMTLHPNSLVMVSEAFAHSLPDWSPAQNVFKQHVEVLKCEGEPAVTRVDSKKTLYSALHVEKRIDLPKKEIRRQLVAGLERLIQHNPFSDVLTQLSSHWILVDSSGSVCLKLDQNMNETDLTEQQILDRKKMREEDRRWSAPEQIDEEDRNLNKNEKESQAAPFDPLKASVFRLGLVLWELETGLVPFGELDAVNASRQVKGGQVPLIKNWEDTSLASIVEECLSFDPNDRPSLSTLNTHFSSTLKPPDTRPIQQQPVVSTTVIKKLFY</sequence>
<dbReference type="Gene3D" id="1.10.510.10">
    <property type="entry name" value="Transferase(Phosphotransferase) domain 1"/>
    <property type="match status" value="1"/>
</dbReference>
<dbReference type="InterPro" id="IPR000719">
    <property type="entry name" value="Prot_kinase_dom"/>
</dbReference>
<gene>
    <name evidence="4" type="ORF">BLNAU_1246</name>
</gene>
<dbReference type="EMBL" id="JARBJD010000005">
    <property type="protein sequence ID" value="KAK2963681.1"/>
    <property type="molecule type" value="Genomic_DNA"/>
</dbReference>
<dbReference type="InterPro" id="IPR051681">
    <property type="entry name" value="Ser/Thr_Kinases-Pseudokinases"/>
</dbReference>
<keyword evidence="2" id="KW-1133">Transmembrane helix</keyword>
<evidence type="ECO:0000256" key="1">
    <source>
        <dbReference type="SAM" id="MobiDB-lite"/>
    </source>
</evidence>
<keyword evidence="2" id="KW-0812">Transmembrane</keyword>
<organism evidence="4 5">
    <name type="scientific">Blattamonas nauphoetae</name>
    <dbReference type="NCBI Taxonomy" id="2049346"/>
    <lineage>
        <taxon>Eukaryota</taxon>
        <taxon>Metamonada</taxon>
        <taxon>Preaxostyla</taxon>
        <taxon>Oxymonadida</taxon>
        <taxon>Blattamonas</taxon>
    </lineage>
</organism>
<comment type="caution">
    <text evidence="4">The sequence shown here is derived from an EMBL/GenBank/DDBJ whole genome shotgun (WGS) entry which is preliminary data.</text>
</comment>
<dbReference type="InterPro" id="IPR011009">
    <property type="entry name" value="Kinase-like_dom_sf"/>
</dbReference>
<protein>
    <recommendedName>
        <fullName evidence="3">Protein kinase domain-containing protein</fullName>
    </recommendedName>
</protein>
<keyword evidence="2" id="KW-0472">Membrane</keyword>
<accession>A0ABQ9YJ69</accession>
<dbReference type="Pfam" id="PF07714">
    <property type="entry name" value="PK_Tyr_Ser-Thr"/>
    <property type="match status" value="1"/>
</dbReference>
<evidence type="ECO:0000256" key="2">
    <source>
        <dbReference type="SAM" id="Phobius"/>
    </source>
</evidence>
<evidence type="ECO:0000313" key="4">
    <source>
        <dbReference type="EMBL" id="KAK2963681.1"/>
    </source>
</evidence>
<dbReference type="Proteomes" id="UP001281761">
    <property type="component" value="Unassembled WGS sequence"/>
</dbReference>
<reference evidence="4 5" key="1">
    <citation type="journal article" date="2022" name="bioRxiv">
        <title>Genomics of Preaxostyla Flagellates Illuminates Evolutionary Transitions and the Path Towards Mitochondrial Loss.</title>
        <authorList>
            <person name="Novak L.V.F."/>
            <person name="Treitli S.C."/>
            <person name="Pyrih J."/>
            <person name="Halakuc P."/>
            <person name="Pipaliya S.V."/>
            <person name="Vacek V."/>
            <person name="Brzon O."/>
            <person name="Soukal P."/>
            <person name="Eme L."/>
            <person name="Dacks J.B."/>
            <person name="Karnkowska A."/>
            <person name="Elias M."/>
            <person name="Hampl V."/>
        </authorList>
    </citation>
    <scope>NUCLEOTIDE SEQUENCE [LARGE SCALE GENOMIC DNA]</scope>
    <source>
        <strain evidence="4">NAU3</strain>
        <tissue evidence="4">Gut</tissue>
    </source>
</reference>
<name>A0ABQ9YJ69_9EUKA</name>